<dbReference type="AlphaFoldDB" id="A0A4Z0MD64"/>
<dbReference type="GO" id="GO:0003677">
    <property type="term" value="F:DNA binding"/>
    <property type="evidence" value="ECO:0007669"/>
    <property type="project" value="InterPro"/>
</dbReference>
<dbReference type="InterPro" id="IPR050639">
    <property type="entry name" value="SSR_resolvase"/>
</dbReference>
<evidence type="ECO:0000313" key="4">
    <source>
        <dbReference type="EMBL" id="TGD77175.1"/>
    </source>
</evidence>
<protein>
    <submittedName>
        <fullName evidence="4">Recombinase family protein</fullName>
    </submittedName>
</protein>
<dbReference type="SUPFAM" id="SSF53041">
    <property type="entry name" value="Resolvase-like"/>
    <property type="match status" value="1"/>
</dbReference>
<name>A0A4Z0MD64_9BACT</name>
<dbReference type="Proteomes" id="UP000298284">
    <property type="component" value="Unassembled WGS sequence"/>
</dbReference>
<gene>
    <name evidence="4" type="ORF">EU557_24395</name>
</gene>
<dbReference type="OrthoDB" id="9797501at2"/>
<organism evidence="4 5">
    <name type="scientific">Hymenobacter wooponensis</name>
    <dbReference type="NCBI Taxonomy" id="1525360"/>
    <lineage>
        <taxon>Bacteria</taxon>
        <taxon>Pseudomonadati</taxon>
        <taxon>Bacteroidota</taxon>
        <taxon>Cytophagia</taxon>
        <taxon>Cytophagales</taxon>
        <taxon>Hymenobacteraceae</taxon>
        <taxon>Hymenobacter</taxon>
    </lineage>
</organism>
<comment type="caution">
    <text evidence="4">The sequence shown here is derived from an EMBL/GenBank/DDBJ whole genome shotgun (WGS) entry which is preliminary data.</text>
</comment>
<feature type="region of interest" description="Disordered" evidence="2">
    <location>
        <begin position="66"/>
        <end position="94"/>
    </location>
</feature>
<comment type="similarity">
    <text evidence="1">Belongs to the site-specific recombinase resolvase family.</text>
</comment>
<proteinExistence type="inferred from homology"/>
<feature type="domain" description="Resolvase/invertase-type recombinase catalytic" evidence="3">
    <location>
        <begin position="1"/>
        <end position="84"/>
    </location>
</feature>
<dbReference type="Pfam" id="PF00239">
    <property type="entry name" value="Resolvase"/>
    <property type="match status" value="1"/>
</dbReference>
<dbReference type="Gene3D" id="3.40.50.1390">
    <property type="entry name" value="Resolvase, N-terminal catalytic domain"/>
    <property type="match status" value="1"/>
</dbReference>
<keyword evidence="5" id="KW-1185">Reference proteome</keyword>
<dbReference type="InterPro" id="IPR006119">
    <property type="entry name" value="Resolv_N"/>
</dbReference>
<dbReference type="PANTHER" id="PTHR30461:SF26">
    <property type="entry name" value="RESOLVASE HOMOLOG YNEB"/>
    <property type="match status" value="1"/>
</dbReference>
<evidence type="ECO:0000256" key="1">
    <source>
        <dbReference type="ARBA" id="ARBA00009913"/>
    </source>
</evidence>
<dbReference type="RefSeq" id="WP_135533061.1">
    <property type="nucleotide sequence ID" value="NZ_SRKZ01000010.1"/>
</dbReference>
<dbReference type="CDD" id="cd03768">
    <property type="entry name" value="SR_ResInv"/>
    <property type="match status" value="1"/>
</dbReference>
<evidence type="ECO:0000313" key="5">
    <source>
        <dbReference type="Proteomes" id="UP000298284"/>
    </source>
</evidence>
<dbReference type="PROSITE" id="PS51736">
    <property type="entry name" value="RECOMBINASES_3"/>
    <property type="match status" value="1"/>
</dbReference>
<dbReference type="InterPro" id="IPR036162">
    <property type="entry name" value="Resolvase-like_N_sf"/>
</dbReference>
<sequence>MLRLGDCVMVNWLSRLGRNTAHFTQLIADFSKNDIRFVALDLGIDTNSPTVRMVLSVFTALAEFERESNRQQRQAGIGLAKAQGKHMGRPTSVD</sequence>
<accession>A0A4Z0MD64</accession>
<evidence type="ECO:0000259" key="3">
    <source>
        <dbReference type="PROSITE" id="PS51736"/>
    </source>
</evidence>
<dbReference type="EMBL" id="SRKZ01000010">
    <property type="protein sequence ID" value="TGD77175.1"/>
    <property type="molecule type" value="Genomic_DNA"/>
</dbReference>
<dbReference type="GO" id="GO:0000150">
    <property type="term" value="F:DNA strand exchange activity"/>
    <property type="evidence" value="ECO:0007669"/>
    <property type="project" value="InterPro"/>
</dbReference>
<dbReference type="PANTHER" id="PTHR30461">
    <property type="entry name" value="DNA-INVERTASE FROM LAMBDOID PROPHAGE"/>
    <property type="match status" value="1"/>
</dbReference>
<reference evidence="4 5" key="1">
    <citation type="submission" date="2019-04" db="EMBL/GenBank/DDBJ databases">
        <authorList>
            <person name="Feng G."/>
            <person name="Zhang J."/>
            <person name="Zhu H."/>
        </authorList>
    </citation>
    <scope>NUCLEOTIDE SEQUENCE [LARGE SCALE GENOMIC DNA]</scope>
    <source>
        <strain evidence="4 5">JCM 19491</strain>
    </source>
</reference>
<evidence type="ECO:0000256" key="2">
    <source>
        <dbReference type="SAM" id="MobiDB-lite"/>
    </source>
</evidence>